<dbReference type="InterPro" id="IPR050232">
    <property type="entry name" value="FBL13/AtMIF1-like"/>
</dbReference>
<dbReference type="STRING" id="3827.A0A1S2XFQ9"/>
<dbReference type="AlphaFoldDB" id="A0A1S2XFQ9"/>
<dbReference type="PANTHER" id="PTHR31900">
    <property type="entry name" value="F-BOX/RNI SUPERFAMILY PROTEIN-RELATED"/>
    <property type="match status" value="1"/>
</dbReference>
<dbReference type="CDD" id="cd22160">
    <property type="entry name" value="F-box_AtFBL13-like"/>
    <property type="match status" value="1"/>
</dbReference>
<evidence type="ECO:0000313" key="2">
    <source>
        <dbReference type="Proteomes" id="UP000087171"/>
    </source>
</evidence>
<evidence type="ECO:0000313" key="3">
    <source>
        <dbReference type="RefSeq" id="XP_004488683.1"/>
    </source>
</evidence>
<dbReference type="InterPro" id="IPR006566">
    <property type="entry name" value="FBD"/>
</dbReference>
<dbReference type="eggNOG" id="ENOG502RYTW">
    <property type="taxonomic scope" value="Eukaryota"/>
</dbReference>
<dbReference type="Pfam" id="PF08387">
    <property type="entry name" value="FBD"/>
    <property type="match status" value="1"/>
</dbReference>
<dbReference type="RefSeq" id="XP_004488683.1">
    <property type="nucleotide sequence ID" value="XM_004488626.3"/>
</dbReference>
<accession>A0A1S2XFQ9</accession>
<name>A0A1S2XFQ9_CICAR</name>
<protein>
    <submittedName>
        <fullName evidence="3">F-box/FBD/LRR-repeat protein At3g14710-like isoform X1</fullName>
    </submittedName>
</protein>
<dbReference type="GeneID" id="101504551"/>
<feature type="domain" description="FBD" evidence="1">
    <location>
        <begin position="387"/>
        <end position="461"/>
    </location>
</feature>
<dbReference type="PaxDb" id="3827-XP_004488682.1"/>
<reference evidence="2" key="1">
    <citation type="journal article" date="2013" name="Nat. Biotechnol.">
        <title>Draft genome sequence of chickpea (Cicer arietinum) provides a resource for trait improvement.</title>
        <authorList>
            <person name="Varshney R.K."/>
            <person name="Song C."/>
            <person name="Saxena R.K."/>
            <person name="Azam S."/>
            <person name="Yu S."/>
            <person name="Sharpe A.G."/>
            <person name="Cannon S."/>
            <person name="Baek J."/>
            <person name="Rosen B.D."/>
            <person name="Tar'an B."/>
            <person name="Millan T."/>
            <person name="Zhang X."/>
            <person name="Ramsay L.D."/>
            <person name="Iwata A."/>
            <person name="Wang Y."/>
            <person name="Nelson W."/>
            <person name="Farmer A.D."/>
            <person name="Gaur P.M."/>
            <person name="Soderlund C."/>
            <person name="Penmetsa R.V."/>
            <person name="Xu C."/>
            <person name="Bharti A.K."/>
            <person name="He W."/>
            <person name="Winter P."/>
            <person name="Zhao S."/>
            <person name="Hane J.K."/>
            <person name="Carrasquilla-Garcia N."/>
            <person name="Condie J.A."/>
            <person name="Upadhyaya H.D."/>
            <person name="Luo M.C."/>
            <person name="Thudi M."/>
            <person name="Gowda C.L."/>
            <person name="Singh N.P."/>
            <person name="Lichtenzveig J."/>
            <person name="Gali K.K."/>
            <person name="Rubio J."/>
            <person name="Nadarajan N."/>
            <person name="Dolezel J."/>
            <person name="Bansal K.C."/>
            <person name="Xu X."/>
            <person name="Edwards D."/>
            <person name="Zhang G."/>
            <person name="Kahl G."/>
            <person name="Gil J."/>
            <person name="Singh K.B."/>
            <person name="Datta S.K."/>
            <person name="Jackson S.A."/>
            <person name="Wang J."/>
            <person name="Cook D.R."/>
        </authorList>
    </citation>
    <scope>NUCLEOTIDE SEQUENCE [LARGE SCALE GENOMIC DNA]</scope>
    <source>
        <strain evidence="2">cv. CDC Frontier</strain>
    </source>
</reference>
<keyword evidence="2" id="KW-1185">Reference proteome</keyword>
<reference evidence="3" key="2">
    <citation type="submission" date="2025-08" db="UniProtKB">
        <authorList>
            <consortium name="RefSeq"/>
        </authorList>
    </citation>
    <scope>IDENTIFICATION</scope>
    <source>
        <tissue evidence="3">Etiolated seedlings</tissue>
    </source>
</reference>
<organism evidence="2 3">
    <name type="scientific">Cicer arietinum</name>
    <name type="common">Chickpea</name>
    <name type="synonym">Garbanzo</name>
    <dbReference type="NCBI Taxonomy" id="3827"/>
    <lineage>
        <taxon>Eukaryota</taxon>
        <taxon>Viridiplantae</taxon>
        <taxon>Streptophyta</taxon>
        <taxon>Embryophyta</taxon>
        <taxon>Tracheophyta</taxon>
        <taxon>Spermatophyta</taxon>
        <taxon>Magnoliopsida</taxon>
        <taxon>eudicotyledons</taxon>
        <taxon>Gunneridae</taxon>
        <taxon>Pentapetalae</taxon>
        <taxon>rosids</taxon>
        <taxon>fabids</taxon>
        <taxon>Fabales</taxon>
        <taxon>Fabaceae</taxon>
        <taxon>Papilionoideae</taxon>
        <taxon>50 kb inversion clade</taxon>
        <taxon>NPAAA clade</taxon>
        <taxon>Hologalegina</taxon>
        <taxon>IRL clade</taxon>
        <taxon>Cicereae</taxon>
        <taxon>Cicer</taxon>
    </lineage>
</organism>
<dbReference type="Proteomes" id="UP000087171">
    <property type="component" value="Chromosome Ca1"/>
</dbReference>
<dbReference type="SMART" id="SM00579">
    <property type="entry name" value="FBD"/>
    <property type="match status" value="1"/>
</dbReference>
<dbReference type="InterPro" id="IPR053781">
    <property type="entry name" value="F-box_AtFBL13-like"/>
</dbReference>
<evidence type="ECO:0000259" key="1">
    <source>
        <dbReference type="SMART" id="SM00579"/>
    </source>
</evidence>
<sequence length="466" mass="53669">MMNSKDEPMDDRTKQVPIEETTVIERDMISTLHESILGHILSFLPIIETVRTCVLSTRWVDVWTLITNLHFDDSFNYFDKKMDKQQFVNFVEKVFLHFTNSSIKSFSLCLTCYQYDASLVNEWISFILERRVQKFHIQYANKLFLPSKSLFSCNSLVELVLQGRFNLTLPVLVCLPNLENIKISGIKLVSDFDSSNYSKDITLSFPILKVFEARGCEWSTMQNISLQVPLLERFSLAIWNHHSNESCESTIKVYSQHLTDFSYEGDLEHDIVLCGSSSIHNASIVIVIDEDKKDRMEKDGFRTCKLLRQIPEVERLKLLFYKVLRHASDIFTNLPVFGKLTYLQLNEVTGEALLQLLHNSPILNTLVLLNGVSNLNKVDLTSVMVPHCFLSSFKVFQFKGFNANKCDLCLVKFMMANATTLEKMTISPAFWMRYADIDFGKVKEEILSLPKCYSFCVIEFSNISSS</sequence>
<dbReference type="SUPFAM" id="SSF81383">
    <property type="entry name" value="F-box domain"/>
    <property type="match status" value="1"/>
</dbReference>
<dbReference type="KEGG" id="cam:101504551"/>
<dbReference type="PANTHER" id="PTHR31900:SF32">
    <property type="entry name" value="F-BOX_RNI_FBD-LIKE DOMAIN PROTEIN"/>
    <property type="match status" value="1"/>
</dbReference>
<gene>
    <name evidence="3" type="primary">LOC101504551</name>
</gene>
<proteinExistence type="predicted"/>
<dbReference type="InterPro" id="IPR036047">
    <property type="entry name" value="F-box-like_dom_sf"/>
</dbReference>
<dbReference type="OrthoDB" id="612216at2759"/>